<organism evidence="2 3">
    <name type="scientific">Alosa alosa</name>
    <name type="common">allis shad</name>
    <dbReference type="NCBI Taxonomy" id="278164"/>
    <lineage>
        <taxon>Eukaryota</taxon>
        <taxon>Metazoa</taxon>
        <taxon>Chordata</taxon>
        <taxon>Craniata</taxon>
        <taxon>Vertebrata</taxon>
        <taxon>Euteleostomi</taxon>
        <taxon>Actinopterygii</taxon>
        <taxon>Neopterygii</taxon>
        <taxon>Teleostei</taxon>
        <taxon>Clupei</taxon>
        <taxon>Clupeiformes</taxon>
        <taxon>Clupeoidei</taxon>
        <taxon>Clupeidae</taxon>
        <taxon>Alosa</taxon>
    </lineage>
</organism>
<dbReference type="PANTHER" id="PTHR31504:SF1">
    <property type="entry name" value="ZW10 INTERACTOR"/>
    <property type="match status" value="1"/>
</dbReference>
<dbReference type="PANTHER" id="PTHR31504">
    <property type="entry name" value="ZW10 INTERACTOR ZWINT"/>
    <property type="match status" value="1"/>
</dbReference>
<proteinExistence type="predicted"/>
<gene>
    <name evidence="2" type="ORF">AALO_G00076410</name>
</gene>
<dbReference type="Proteomes" id="UP000823561">
    <property type="component" value="Chromosome 6"/>
</dbReference>
<evidence type="ECO:0000256" key="1">
    <source>
        <dbReference type="SAM" id="Coils"/>
    </source>
</evidence>
<sequence>MAMEVAPVLLERSDPSKLFCEVADPQERGETEMMVSYLMGCRQKQKLMCQQLCMLDNMMELLAELKSPACFLNDPSPKATESEARKRWKALKKEYQDGLLEVETLISSLQERSDQLQERRDRLETLVLTLEQKKEECQAVERIRKKKNQSVEKHVSLQLDESLLSAQQALHSCDRQLRQLMMENDALQSRLDKCTELREQLWSCLEATQGLTQYRVTCVSPSEMCVELRPVCGKLEPLKLSVTLNHQQHFHLQVFQGTAGLLEETVKGPVEQLSAALLEVMQHYVSQGAMLTEVQALHSRFAIDWRPAQRLLVFLKTASVVCHLEVGEGYPSGGSATLLAVRKDAHDLDITTLQPPSQNPSLTEWLEYLSCCPDV</sequence>
<dbReference type="EMBL" id="JADWDJ010000006">
    <property type="protein sequence ID" value="KAG5279315.1"/>
    <property type="molecule type" value="Genomic_DNA"/>
</dbReference>
<dbReference type="AlphaFoldDB" id="A0AAV6GWL8"/>
<reference evidence="2" key="1">
    <citation type="submission" date="2020-10" db="EMBL/GenBank/DDBJ databases">
        <title>Chromosome-scale genome assembly of the Allis shad, Alosa alosa.</title>
        <authorList>
            <person name="Margot Z."/>
            <person name="Christophe K."/>
            <person name="Cabau C."/>
            <person name="Louis A."/>
            <person name="Berthelot C."/>
            <person name="Parey E."/>
            <person name="Roest Crollius H."/>
            <person name="Montfort J."/>
            <person name="Robinson-Rechavi M."/>
            <person name="Bucao C."/>
            <person name="Bouchez O."/>
            <person name="Gislard M."/>
            <person name="Lluch J."/>
            <person name="Milhes M."/>
            <person name="Lampietro C."/>
            <person name="Lopez Roques C."/>
            <person name="Donnadieu C."/>
            <person name="Braasch I."/>
            <person name="Desvignes T."/>
            <person name="Postlethwait J."/>
            <person name="Bobe J."/>
            <person name="Guiguen Y."/>
        </authorList>
    </citation>
    <scope>NUCLEOTIDE SEQUENCE</scope>
    <source>
        <strain evidence="2">M-15738</strain>
        <tissue evidence="2">Blood</tissue>
    </source>
</reference>
<name>A0AAV6GWL8_9TELE</name>
<evidence type="ECO:0000313" key="2">
    <source>
        <dbReference type="EMBL" id="KAG5279315.1"/>
    </source>
</evidence>
<keyword evidence="3" id="KW-1185">Reference proteome</keyword>
<keyword evidence="1" id="KW-0175">Coiled coil</keyword>
<comment type="caution">
    <text evidence="2">The sequence shown here is derived from an EMBL/GenBank/DDBJ whole genome shotgun (WGS) entry which is preliminary data.</text>
</comment>
<evidence type="ECO:0000313" key="3">
    <source>
        <dbReference type="Proteomes" id="UP000823561"/>
    </source>
</evidence>
<accession>A0AAV6GWL8</accession>
<dbReference type="InterPro" id="IPR029092">
    <property type="entry name" value="Zwint-1"/>
</dbReference>
<feature type="coiled-coil region" evidence="1">
    <location>
        <begin position="99"/>
        <end position="197"/>
    </location>
</feature>
<protein>
    <submittedName>
        <fullName evidence="2">Uncharacterized protein</fullName>
    </submittedName>
</protein>
<dbReference type="GO" id="GO:0000776">
    <property type="term" value="C:kinetochore"/>
    <property type="evidence" value="ECO:0007669"/>
    <property type="project" value="InterPro"/>
</dbReference>